<sequence>MERIRIKRKTTVGIDLLEVEWNGLEEIGQKEYEELSKYNVWNFSLERYIELALEKWQHFADIQARRPDEIILLDSSIFQFQIYSFLLANATFTQIRHFLKAVFQRIEALQPTLLYLYRDNVEDTIGFLEKVRGSAFLHSIWLRDRHRPYYQTRPAGAEGYKDFLRSWAMKLFEWTPFPKKAIDITDGDWKGYTDEMLTFFNLDDVESPEATFPNGTYRNDKLQQQLLVRDNILLTPHGAHKKLLPKSEHEFYISDIPVTLGWTGDSIIIGGEPICERWTTWGTVFDKI</sequence>
<evidence type="ECO:0000313" key="2">
    <source>
        <dbReference type="Proteomes" id="UP001589619"/>
    </source>
</evidence>
<evidence type="ECO:0000313" key="1">
    <source>
        <dbReference type="EMBL" id="MFB9750451.1"/>
    </source>
</evidence>
<dbReference type="Proteomes" id="UP001589619">
    <property type="component" value="Unassembled WGS sequence"/>
</dbReference>
<name>A0ABV5VQA3_9BACL</name>
<accession>A0ABV5VQA3</accession>
<organism evidence="1 2">
    <name type="scientific">Paenibacillus hodogayensis</name>
    <dbReference type="NCBI Taxonomy" id="279208"/>
    <lineage>
        <taxon>Bacteria</taxon>
        <taxon>Bacillati</taxon>
        <taxon>Bacillota</taxon>
        <taxon>Bacilli</taxon>
        <taxon>Bacillales</taxon>
        <taxon>Paenibacillaceae</taxon>
        <taxon>Paenibacillus</taxon>
    </lineage>
</organism>
<keyword evidence="2" id="KW-1185">Reference proteome</keyword>
<proteinExistence type="predicted"/>
<dbReference type="EMBL" id="JBHMAG010000003">
    <property type="protein sequence ID" value="MFB9750451.1"/>
    <property type="molecule type" value="Genomic_DNA"/>
</dbReference>
<protein>
    <submittedName>
        <fullName evidence="1">Uncharacterized protein</fullName>
    </submittedName>
</protein>
<reference evidence="1 2" key="1">
    <citation type="submission" date="2024-09" db="EMBL/GenBank/DDBJ databases">
        <authorList>
            <person name="Sun Q."/>
            <person name="Mori K."/>
        </authorList>
    </citation>
    <scope>NUCLEOTIDE SEQUENCE [LARGE SCALE GENOMIC DNA]</scope>
    <source>
        <strain evidence="1 2">JCM 12520</strain>
    </source>
</reference>
<dbReference type="RefSeq" id="WP_344907145.1">
    <property type="nucleotide sequence ID" value="NZ_BAAAYO010000005.1"/>
</dbReference>
<comment type="caution">
    <text evidence="1">The sequence shown here is derived from an EMBL/GenBank/DDBJ whole genome shotgun (WGS) entry which is preliminary data.</text>
</comment>
<gene>
    <name evidence="1" type="ORF">ACFFNY_02610</name>
</gene>